<dbReference type="EMBL" id="CP054155">
    <property type="protein sequence ID" value="QMI52137.1"/>
    <property type="molecule type" value="Genomic_DNA"/>
</dbReference>
<reference evidence="1 2" key="1">
    <citation type="journal article" date="2020" name="Microbiol. Resour. Announc.">
        <title>Complete Genome Sequence of Streptococcus salivarius DB-B5, a Novel Probiotic Candidate Isolated from the Supragingival Plaque of a Healthy Female Subject.</title>
        <authorList>
            <person name="Fields F.R."/>
            <person name="Li X."/>
            <person name="Navarre W.W."/>
            <person name="Naito M."/>
        </authorList>
    </citation>
    <scope>NUCLEOTIDE SEQUENCE [LARGE SCALE GENOMIC DNA]</scope>
    <source>
        <strain evidence="1 2">DB-B5</strain>
        <plasmid evidence="1 2">pIKMIN-B502</plasmid>
    </source>
</reference>
<organism evidence="1 2">
    <name type="scientific">Streptococcus salivarius</name>
    <dbReference type="NCBI Taxonomy" id="1304"/>
    <lineage>
        <taxon>Bacteria</taxon>
        <taxon>Bacillati</taxon>
        <taxon>Bacillota</taxon>
        <taxon>Bacilli</taxon>
        <taxon>Lactobacillales</taxon>
        <taxon>Streptococcaceae</taxon>
        <taxon>Streptococcus</taxon>
    </lineage>
</organism>
<dbReference type="Proteomes" id="UP000516705">
    <property type="component" value="Plasmid pIKMIN-B502"/>
</dbReference>
<accession>A0A7L6WQE4</accession>
<dbReference type="RefSeq" id="WP_181671462.1">
    <property type="nucleotide sequence ID" value="NZ_CP054155.1"/>
</dbReference>
<sequence length="99" mass="11888">MDKSRDDYILLIPLADLKDKLRTYIEKKFDPMMDKDGEYYYISYEMMDNNFKWFEKNAKSIKVGLGEKVRGNKPIIIEEPSNPFTPIFDRAIRRVERDE</sequence>
<keyword evidence="1" id="KW-0614">Plasmid</keyword>
<protein>
    <submittedName>
        <fullName evidence="1">Uncharacterized protein</fullName>
    </submittedName>
</protein>
<evidence type="ECO:0000313" key="1">
    <source>
        <dbReference type="EMBL" id="QMI52137.1"/>
    </source>
</evidence>
<dbReference type="AlphaFoldDB" id="A0A7L6WQE4"/>
<geneLocation type="plasmid" evidence="1 2">
    <name>pIKMIN-B502</name>
</geneLocation>
<gene>
    <name evidence="1" type="ORF">HRE60_10660</name>
</gene>
<evidence type="ECO:0000313" key="2">
    <source>
        <dbReference type="Proteomes" id="UP000516705"/>
    </source>
</evidence>
<name>A0A7L6WQE4_STRSL</name>
<proteinExistence type="predicted"/>